<proteinExistence type="predicted"/>
<name>A0ABY0A9P2_9BURK</name>
<dbReference type="EMBL" id="RXFQ01000004">
    <property type="protein sequence ID" value="RSZ40258.1"/>
    <property type="molecule type" value="Genomic_DNA"/>
</dbReference>
<accession>A0ABY0A9P2</accession>
<evidence type="ECO:0000313" key="2">
    <source>
        <dbReference type="Proteomes" id="UP000271137"/>
    </source>
</evidence>
<gene>
    <name evidence="1" type="ORF">EJO66_08990</name>
</gene>
<comment type="caution">
    <text evidence="1">The sequence shown here is derived from an EMBL/GenBank/DDBJ whole genome shotgun (WGS) entry which is preliminary data.</text>
</comment>
<dbReference type="SUPFAM" id="SSF49899">
    <property type="entry name" value="Concanavalin A-like lectins/glucanases"/>
    <property type="match status" value="1"/>
</dbReference>
<dbReference type="RefSeq" id="WP_125965069.1">
    <property type="nucleotide sequence ID" value="NZ_RXFQ01000004.1"/>
</dbReference>
<organism evidence="1 2">
    <name type="scientific">Variovorax beijingensis</name>
    <dbReference type="NCBI Taxonomy" id="2496117"/>
    <lineage>
        <taxon>Bacteria</taxon>
        <taxon>Pseudomonadati</taxon>
        <taxon>Pseudomonadota</taxon>
        <taxon>Betaproteobacteria</taxon>
        <taxon>Burkholderiales</taxon>
        <taxon>Comamonadaceae</taxon>
        <taxon>Variovorax</taxon>
    </lineage>
</organism>
<reference evidence="1 2" key="1">
    <citation type="submission" date="2018-12" db="EMBL/GenBank/DDBJ databases">
        <title>The genome sequences of strain 502.</title>
        <authorList>
            <person name="Gao J."/>
            <person name="Sun J."/>
        </authorList>
    </citation>
    <scope>NUCLEOTIDE SEQUENCE [LARGE SCALE GENOMIC DNA]</scope>
    <source>
        <strain evidence="1 2">502</strain>
    </source>
</reference>
<keyword evidence="2" id="KW-1185">Reference proteome</keyword>
<dbReference type="Gene3D" id="2.60.120.200">
    <property type="match status" value="1"/>
</dbReference>
<dbReference type="Proteomes" id="UP000271137">
    <property type="component" value="Unassembled WGS sequence"/>
</dbReference>
<dbReference type="Pfam" id="PF13385">
    <property type="entry name" value="Laminin_G_3"/>
    <property type="match status" value="1"/>
</dbReference>
<protein>
    <submittedName>
        <fullName evidence="1">LamG domain-containing protein</fullName>
    </submittedName>
</protein>
<evidence type="ECO:0000313" key="1">
    <source>
        <dbReference type="EMBL" id="RSZ40258.1"/>
    </source>
</evidence>
<dbReference type="InterPro" id="IPR013320">
    <property type="entry name" value="ConA-like_dom_sf"/>
</dbReference>
<sequence>MAAHRYWRAAALQTYGSAGLELSEFHLLAGTVRVDEPALLASSIAPSEGALPSLKDDDLATSATWSAAAVPMLVLTWDFGAGGDVEVTDIRLGGGGSAVRFLLAARIQYSDDSSSWTDYAVLSGIAWPGIRHKTVSRRRPIDPLKGTVLMMNFDGGVIANEALEGATLTVGSNAALSANARFGTGALQAGGTTPYGSNGVTLTNVKDTYAFGSGDFTVETFFKSRVAGTGVRGLIMNGYAFGPGHWRFVLADGKMQMPALNSSFFSTNTTSAMDGAWHHLAYSRQSGVGRFFFDGAAAGELADTAVYGVGEGVLRIGEYVESYGGNLNPADGFFDCVRVTKGIARYTVPFMPPAAALPQDNPMLIDVSPAAGTSLSGLLRVPTPLSVPMLLGRTSLEALRRGRKDYLTGFLGRGVGRVRGATLDYVNPLNKPYPCRVRLVREVDGLVVRETWSGADGSYDFQWIDELESYTVLAYYQAHGKRAVVADGLTLANGKVEVMP</sequence>